<protein>
    <submittedName>
        <fullName evidence="10">ATP-binding cassette domain-containing protein</fullName>
    </submittedName>
</protein>
<dbReference type="KEGG" id="ssua:FPZ54_16375"/>
<dbReference type="GO" id="GO:0140359">
    <property type="term" value="F:ABC-type transporter activity"/>
    <property type="evidence" value="ECO:0007669"/>
    <property type="project" value="InterPro"/>
</dbReference>
<accession>A0A518RJ05</accession>
<dbReference type="Proteomes" id="UP000318055">
    <property type="component" value="Chromosome"/>
</dbReference>
<keyword evidence="4 10" id="KW-0067">ATP-binding</keyword>
<dbReference type="EMBL" id="CP042239">
    <property type="protein sequence ID" value="QDX27424.1"/>
    <property type="molecule type" value="Genomic_DNA"/>
</dbReference>
<dbReference type="GO" id="GO:0005524">
    <property type="term" value="F:ATP binding"/>
    <property type="evidence" value="ECO:0007669"/>
    <property type="project" value="UniProtKB-KW"/>
</dbReference>
<keyword evidence="6 7" id="KW-0472">Membrane</keyword>
<dbReference type="InterPro" id="IPR011527">
    <property type="entry name" value="ABC1_TM_dom"/>
</dbReference>
<sequence>MTPLSRLLAVESRRERRNLLRAATLGALVSASSVLLLGLSGWFITAAALAGAAGPAVAHAFNYMLPSAAIRLLAIVRTGARYGEALAGHAAALHALARVRPALYRAIAAAPIARALAFTPGDASARLVNDVGAIEQDMVRRSATPGAAAALVAGVCLALLAGWPAAFAIVACFAATVALGERVGRRLETAGHRAQEANGALKDLVGTLAEAAPELRCYGLDGWAAQSAERASADLDAAQIARADLLGWMALLHGGAMALAAVLALALAVPAGAPIAALAALAAAMTIDGTAPLLRRFAERGGVRAAQARLDAALSLEETAAEIATPSGAANLYLPGLIDGPVTPGTRLALVGQSGSGKTSLIEALIGLRPARVGQARLDGIDIAFLPAATLRRSFAWSPQDALLIAGTVRENLLLADPGADEARLWEALADAALDARVRALPRGLDSWIGDNGERLSGGERRRLSLARAYLADAPWLLLDEPSEGLDCATESLVAERLVARLDRTGQGLVLTSHRADFARACTSLTVPIDPRRVSAPA</sequence>
<feature type="transmembrane region" description="Helical" evidence="7">
    <location>
        <begin position="147"/>
        <end position="179"/>
    </location>
</feature>
<dbReference type="InterPro" id="IPR017871">
    <property type="entry name" value="ABC_transporter-like_CS"/>
</dbReference>
<dbReference type="RefSeq" id="WP_145848900.1">
    <property type="nucleotide sequence ID" value="NZ_CP042239.1"/>
</dbReference>
<evidence type="ECO:0000256" key="3">
    <source>
        <dbReference type="ARBA" id="ARBA00022741"/>
    </source>
</evidence>
<dbReference type="Gene3D" id="1.20.1560.10">
    <property type="entry name" value="ABC transporter type 1, transmembrane domain"/>
    <property type="match status" value="1"/>
</dbReference>
<organism evidence="10 11">
    <name type="scientific">Sphingomonas suaedae</name>
    <dbReference type="NCBI Taxonomy" id="2599297"/>
    <lineage>
        <taxon>Bacteria</taxon>
        <taxon>Pseudomonadati</taxon>
        <taxon>Pseudomonadota</taxon>
        <taxon>Alphaproteobacteria</taxon>
        <taxon>Sphingomonadales</taxon>
        <taxon>Sphingomonadaceae</taxon>
        <taxon>Sphingomonas</taxon>
    </lineage>
</organism>
<dbReference type="InterPro" id="IPR036640">
    <property type="entry name" value="ABC1_TM_sf"/>
</dbReference>
<dbReference type="PANTHER" id="PTHR24221:SF590">
    <property type="entry name" value="COMPONENT LINKED WITH THE ASSEMBLY OF CYTOCHROME' TRANSPORT TRANSMEMBRANE ATP-BINDING PROTEIN ABC TRANSPORTER CYDD-RELATED"/>
    <property type="match status" value="1"/>
</dbReference>
<dbReference type="GO" id="GO:0005886">
    <property type="term" value="C:plasma membrane"/>
    <property type="evidence" value="ECO:0007669"/>
    <property type="project" value="UniProtKB-SubCell"/>
</dbReference>
<dbReference type="InterPro" id="IPR027417">
    <property type="entry name" value="P-loop_NTPase"/>
</dbReference>
<feature type="transmembrane region" description="Helical" evidence="7">
    <location>
        <begin position="275"/>
        <end position="294"/>
    </location>
</feature>
<dbReference type="SUPFAM" id="SSF90123">
    <property type="entry name" value="ABC transporter transmembrane region"/>
    <property type="match status" value="1"/>
</dbReference>
<feature type="transmembrane region" description="Helical" evidence="7">
    <location>
        <begin position="245"/>
        <end position="269"/>
    </location>
</feature>
<dbReference type="PANTHER" id="PTHR24221">
    <property type="entry name" value="ATP-BINDING CASSETTE SUB-FAMILY B"/>
    <property type="match status" value="1"/>
</dbReference>
<gene>
    <name evidence="10" type="ORF">FPZ54_16375</name>
</gene>
<proteinExistence type="predicted"/>
<dbReference type="GO" id="GO:0016887">
    <property type="term" value="F:ATP hydrolysis activity"/>
    <property type="evidence" value="ECO:0007669"/>
    <property type="project" value="InterPro"/>
</dbReference>
<reference evidence="10 11" key="1">
    <citation type="submission" date="2019-07" db="EMBL/GenBank/DDBJ databases">
        <title>Sphingomonas alkalisoli sp. nov., isolated from rhizosphere soil of Suaedae salsa.</title>
        <authorList>
            <person name="Zhang H."/>
            <person name="Xu L."/>
            <person name="Zhang J.-X."/>
            <person name="Sun J.-Q."/>
        </authorList>
    </citation>
    <scope>NUCLEOTIDE SEQUENCE [LARGE SCALE GENOMIC DNA]</scope>
    <source>
        <strain evidence="10 11">XS-10</strain>
    </source>
</reference>
<dbReference type="AlphaFoldDB" id="A0A518RJ05"/>
<evidence type="ECO:0000256" key="4">
    <source>
        <dbReference type="ARBA" id="ARBA00022840"/>
    </source>
</evidence>
<evidence type="ECO:0000313" key="11">
    <source>
        <dbReference type="Proteomes" id="UP000318055"/>
    </source>
</evidence>
<dbReference type="InterPro" id="IPR039421">
    <property type="entry name" value="Type_1_exporter"/>
</dbReference>
<dbReference type="Pfam" id="PF00005">
    <property type="entry name" value="ABC_tran"/>
    <property type="match status" value="1"/>
</dbReference>
<evidence type="ECO:0000256" key="1">
    <source>
        <dbReference type="ARBA" id="ARBA00004651"/>
    </source>
</evidence>
<evidence type="ECO:0000256" key="2">
    <source>
        <dbReference type="ARBA" id="ARBA00022692"/>
    </source>
</evidence>
<dbReference type="Gene3D" id="3.40.50.300">
    <property type="entry name" value="P-loop containing nucleotide triphosphate hydrolases"/>
    <property type="match status" value="1"/>
</dbReference>
<evidence type="ECO:0000256" key="7">
    <source>
        <dbReference type="SAM" id="Phobius"/>
    </source>
</evidence>
<dbReference type="SMART" id="SM00382">
    <property type="entry name" value="AAA"/>
    <property type="match status" value="1"/>
</dbReference>
<keyword evidence="2 7" id="KW-0812">Transmembrane</keyword>
<dbReference type="SUPFAM" id="SSF52540">
    <property type="entry name" value="P-loop containing nucleoside triphosphate hydrolases"/>
    <property type="match status" value="1"/>
</dbReference>
<evidence type="ECO:0000259" key="8">
    <source>
        <dbReference type="PROSITE" id="PS50893"/>
    </source>
</evidence>
<feature type="domain" description="ABC transmembrane type-1" evidence="9">
    <location>
        <begin position="22"/>
        <end position="269"/>
    </location>
</feature>
<dbReference type="PROSITE" id="PS00211">
    <property type="entry name" value="ABC_TRANSPORTER_1"/>
    <property type="match status" value="1"/>
</dbReference>
<dbReference type="PROSITE" id="PS50893">
    <property type="entry name" value="ABC_TRANSPORTER_2"/>
    <property type="match status" value="1"/>
</dbReference>
<evidence type="ECO:0000259" key="9">
    <source>
        <dbReference type="PROSITE" id="PS50929"/>
    </source>
</evidence>
<dbReference type="OrthoDB" id="5288404at2"/>
<dbReference type="InterPro" id="IPR003439">
    <property type="entry name" value="ABC_transporter-like_ATP-bd"/>
</dbReference>
<comment type="subcellular location">
    <subcellularLocation>
        <location evidence="1">Cell membrane</location>
        <topology evidence="1">Multi-pass membrane protein</topology>
    </subcellularLocation>
</comment>
<dbReference type="PROSITE" id="PS50929">
    <property type="entry name" value="ABC_TM1F"/>
    <property type="match status" value="1"/>
</dbReference>
<evidence type="ECO:0000256" key="6">
    <source>
        <dbReference type="ARBA" id="ARBA00023136"/>
    </source>
</evidence>
<feature type="domain" description="ABC transporter" evidence="8">
    <location>
        <begin position="314"/>
        <end position="537"/>
    </location>
</feature>
<evidence type="ECO:0000256" key="5">
    <source>
        <dbReference type="ARBA" id="ARBA00022989"/>
    </source>
</evidence>
<dbReference type="InterPro" id="IPR003593">
    <property type="entry name" value="AAA+_ATPase"/>
</dbReference>
<keyword evidence="3" id="KW-0547">Nucleotide-binding</keyword>
<evidence type="ECO:0000313" key="10">
    <source>
        <dbReference type="EMBL" id="QDX27424.1"/>
    </source>
</evidence>
<keyword evidence="11" id="KW-1185">Reference proteome</keyword>
<keyword evidence="5 7" id="KW-1133">Transmembrane helix</keyword>
<name>A0A518RJ05_9SPHN</name>